<keyword evidence="1" id="KW-0812">Transmembrane</keyword>
<keyword evidence="3" id="KW-1185">Reference proteome</keyword>
<dbReference type="EMBL" id="MW366843">
    <property type="protein sequence ID" value="QQO90196.1"/>
    <property type="molecule type" value="Genomic_DNA"/>
</dbReference>
<feature type="transmembrane region" description="Helical" evidence="1">
    <location>
        <begin position="5"/>
        <end position="24"/>
    </location>
</feature>
<name>A0A7T8IVL9_9CAUD</name>
<dbReference type="Proteomes" id="UP000596123">
    <property type="component" value="Segment"/>
</dbReference>
<sequence>MNKFIMSIAIAVIAVAVGFVIASLTKNVNWGMLTTAFVFVGYIMFAIIHGRRTKRLKVK</sequence>
<accession>A0A7T8IVL9</accession>
<keyword evidence="1" id="KW-1133">Transmembrane helix</keyword>
<evidence type="ECO:0000313" key="2">
    <source>
        <dbReference type="EMBL" id="QQO90196.1"/>
    </source>
</evidence>
<gene>
    <name evidence="2" type="ORF">pEaSNUABM5_00054</name>
</gene>
<protein>
    <submittedName>
        <fullName evidence="2">Uncharacterized protein</fullName>
    </submittedName>
</protein>
<proteinExistence type="predicted"/>
<reference evidence="2 3" key="1">
    <citation type="submission" date="2020-12" db="EMBL/GenBank/DDBJ databases">
        <title>Complete genome sequence of Erwinia phage pEa_SNUABM_5.</title>
        <authorList>
            <person name="Kim S.G."/>
            <person name="Lee S.B."/>
            <person name="Kwon J."/>
            <person name="Park S.C."/>
        </authorList>
    </citation>
    <scope>NUCLEOTIDE SEQUENCE [LARGE SCALE GENOMIC DNA]</scope>
</reference>
<organism evidence="2 3">
    <name type="scientific">Erwinia phage pEa_SNUABM_5</name>
    <dbReference type="NCBI Taxonomy" id="2797313"/>
    <lineage>
        <taxon>Viruses</taxon>
        <taxon>Duplodnaviria</taxon>
        <taxon>Heunggongvirae</taxon>
        <taxon>Uroviricota</taxon>
        <taxon>Caudoviricetes</taxon>
        <taxon>Rivsvirus</taxon>
        <taxon>Rivsvirus SNUABM5</taxon>
    </lineage>
</organism>
<evidence type="ECO:0000313" key="3">
    <source>
        <dbReference type="Proteomes" id="UP000596123"/>
    </source>
</evidence>
<feature type="transmembrane region" description="Helical" evidence="1">
    <location>
        <begin position="30"/>
        <end position="49"/>
    </location>
</feature>
<evidence type="ECO:0000256" key="1">
    <source>
        <dbReference type="SAM" id="Phobius"/>
    </source>
</evidence>
<keyword evidence="1" id="KW-0472">Membrane</keyword>